<dbReference type="OrthoDB" id="3064869at2759"/>
<dbReference type="Proteomes" id="UP000620124">
    <property type="component" value="Unassembled WGS sequence"/>
</dbReference>
<organism evidence="3 4">
    <name type="scientific">Mycena venus</name>
    <dbReference type="NCBI Taxonomy" id="2733690"/>
    <lineage>
        <taxon>Eukaryota</taxon>
        <taxon>Fungi</taxon>
        <taxon>Dikarya</taxon>
        <taxon>Basidiomycota</taxon>
        <taxon>Agaricomycotina</taxon>
        <taxon>Agaricomycetes</taxon>
        <taxon>Agaricomycetidae</taxon>
        <taxon>Agaricales</taxon>
        <taxon>Marasmiineae</taxon>
        <taxon>Mycenaceae</taxon>
        <taxon>Mycena</taxon>
    </lineage>
</organism>
<proteinExistence type="predicted"/>
<evidence type="ECO:0000313" key="4">
    <source>
        <dbReference type="Proteomes" id="UP000620124"/>
    </source>
</evidence>
<comment type="caution">
    <text evidence="3">The sequence shown here is derived from an EMBL/GenBank/DDBJ whole genome shotgun (WGS) entry which is preliminary data.</text>
</comment>
<accession>A0A8H6XWW1</accession>
<evidence type="ECO:0000313" key="3">
    <source>
        <dbReference type="EMBL" id="KAF7347812.1"/>
    </source>
</evidence>
<feature type="chain" id="PRO_5034212235" evidence="2">
    <location>
        <begin position="18"/>
        <end position="581"/>
    </location>
</feature>
<name>A0A8H6XWW1_9AGAR</name>
<evidence type="ECO:0000256" key="1">
    <source>
        <dbReference type="SAM" id="MobiDB-lite"/>
    </source>
</evidence>
<dbReference type="AlphaFoldDB" id="A0A8H6XWW1"/>
<feature type="region of interest" description="Disordered" evidence="1">
    <location>
        <begin position="97"/>
        <end position="159"/>
    </location>
</feature>
<keyword evidence="2" id="KW-0732">Signal</keyword>
<reference evidence="3" key="1">
    <citation type="submission" date="2020-05" db="EMBL/GenBank/DDBJ databases">
        <title>Mycena genomes resolve the evolution of fungal bioluminescence.</title>
        <authorList>
            <person name="Tsai I.J."/>
        </authorList>
    </citation>
    <scope>NUCLEOTIDE SEQUENCE</scope>
    <source>
        <strain evidence="3">CCC161011</strain>
    </source>
</reference>
<dbReference type="EMBL" id="JACAZI010000012">
    <property type="protein sequence ID" value="KAF7347812.1"/>
    <property type="molecule type" value="Genomic_DNA"/>
</dbReference>
<gene>
    <name evidence="3" type="ORF">MVEN_01538700</name>
</gene>
<feature type="region of interest" description="Disordered" evidence="1">
    <location>
        <begin position="429"/>
        <end position="448"/>
    </location>
</feature>
<keyword evidence="4" id="KW-1185">Reference proteome</keyword>
<feature type="compositionally biased region" description="Basic and acidic residues" evidence="1">
    <location>
        <begin position="121"/>
        <end position="143"/>
    </location>
</feature>
<feature type="compositionally biased region" description="Polar residues" evidence="1">
    <location>
        <begin position="148"/>
        <end position="159"/>
    </location>
</feature>
<evidence type="ECO:0000256" key="2">
    <source>
        <dbReference type="SAM" id="SignalP"/>
    </source>
</evidence>
<feature type="region of interest" description="Disordered" evidence="1">
    <location>
        <begin position="25"/>
        <end position="48"/>
    </location>
</feature>
<feature type="compositionally biased region" description="Polar residues" evidence="1">
    <location>
        <begin position="429"/>
        <end position="443"/>
    </location>
</feature>
<protein>
    <submittedName>
        <fullName evidence="3">Uncharacterized protein</fullName>
    </submittedName>
</protein>
<sequence>MTFLLLLLPILPTSTPSMRQRNAGYSSLLETPPPPPSSPCRPSTSPARAVNGNLNRLSTASIASLPFPLPIPPGLGSEAEWEIDPFAATPYSFPSGGLQSKWSPDSSTLSLVHHSGPPDAGPKRDQEKQKGDKPQPTKLKELLGRLSINRNPTTSGFHFRSQSANISRDVAVVVTREQKSRRRDTMMTFDEFIFIDEEDPSSLVEDITARNDGTNILRTPTIRPISCIPEAADQDVRLVDADALRLDTGDEAWHGQVECSVSTTSPTWTDSSPRSTQASIPKYKDVDGIVASQDKSIIASVENTPSCCLDGSISSLSSTMRTPTPNALASYTFSNTPSLKHSRPKPRSAQARTLAIPPSPCAPPPHPPSYLPPLAPDSFPDLDFPSPPTLAQHLTSASPLAAGVMEMQRQSVSPPSPSTRRFPPFALSEVSSLQRQKPNSVGDTFSVKKPPAVPPTFKAAAPARENSSMPGSIRSFRAMRRVAVKRGLASAFTLVFDGIVPHDISPADSTDAFTFLFHCVARVCQSIRVYQSTTTTFTFCFGCIFGLHNLTDAHTSAAFPRSYIGLFTIIPPHGRAQSLRL</sequence>
<feature type="compositionally biased region" description="Polar residues" evidence="1">
    <location>
        <begin position="97"/>
        <end position="110"/>
    </location>
</feature>
<feature type="signal peptide" evidence="2">
    <location>
        <begin position="1"/>
        <end position="17"/>
    </location>
</feature>